<sequence>MIGKPKRLKKSQKSLNGKTDKKNSLSRKVLHYVLAAGFVFAPWLGGEAYAGNIVRIDANGASIGDNLMQNGVADIYAGEVDTSGKVGLNRFNTFTVENGEIANLYFKNSSTGSALDTLVNTVENQINISGIVNGIRNNTIDGNLYFISPQGMVVGSTGVINAGSLTVVAPESDFWKYYFANADTSANAVKNRNWGRLSDEGKINIDGHINTATGIDLEAVSINLGSTASSSPGFSLKTGVVFNETVNTDDIDQQINNVLTNERLTASTDENGNIYLYARKDEGGGYYAGTLNINNGLLDSAGNVRLEIGNTITTNEDASIKSGKEMNIFTETGSISNDGNIDAVQMIQITTGNSPGDSSDANFINRGTICSTDGGFSLTARNSVLNLGTIKSNGESKFTAGNTIINTGEIISENSNVQAHIGRNFCNISHKSDLWS</sequence>
<proteinExistence type="predicted"/>
<dbReference type="EMBL" id="VUNR01000022">
    <property type="protein sequence ID" value="MSU09411.1"/>
    <property type="molecule type" value="Genomic_DNA"/>
</dbReference>
<keyword evidence="2" id="KW-1133">Transmembrane helix</keyword>
<feature type="region of interest" description="Disordered" evidence="1">
    <location>
        <begin position="1"/>
        <end position="22"/>
    </location>
</feature>
<organism evidence="3 4">
    <name type="scientific">Anaerovibrio slackiae</name>
    <dbReference type="NCBI Taxonomy" id="2652309"/>
    <lineage>
        <taxon>Bacteria</taxon>
        <taxon>Bacillati</taxon>
        <taxon>Bacillota</taxon>
        <taxon>Negativicutes</taxon>
        <taxon>Selenomonadales</taxon>
        <taxon>Selenomonadaceae</taxon>
        <taxon>Anaerovibrio</taxon>
    </lineage>
</organism>
<evidence type="ECO:0000313" key="3">
    <source>
        <dbReference type="EMBL" id="MSU09411.1"/>
    </source>
</evidence>
<keyword evidence="2" id="KW-0472">Membrane</keyword>
<feature type="transmembrane region" description="Helical" evidence="2">
    <location>
        <begin position="29"/>
        <end position="46"/>
    </location>
</feature>
<feature type="compositionally biased region" description="Basic residues" evidence="1">
    <location>
        <begin position="1"/>
        <end position="12"/>
    </location>
</feature>
<dbReference type="Proteomes" id="UP000433181">
    <property type="component" value="Unassembled WGS sequence"/>
</dbReference>
<protein>
    <submittedName>
        <fullName evidence="3">Leukotoxin LktA family filamentous adhesin</fullName>
    </submittedName>
</protein>
<reference evidence="3 4" key="1">
    <citation type="submission" date="2019-08" db="EMBL/GenBank/DDBJ databases">
        <title>In-depth cultivation of the pig gut microbiome towards novel bacterial diversity and tailored functional studies.</title>
        <authorList>
            <person name="Wylensek D."/>
            <person name="Hitch T.C.A."/>
            <person name="Clavel T."/>
        </authorList>
    </citation>
    <scope>NUCLEOTIDE SEQUENCE [LARGE SCALE GENOMIC DNA]</scope>
    <source>
        <strain evidence="3 4">WCA-693-APC-5D-A</strain>
    </source>
</reference>
<keyword evidence="4" id="KW-1185">Reference proteome</keyword>
<accession>A0A6I2UJP7</accession>
<evidence type="ECO:0000256" key="2">
    <source>
        <dbReference type="SAM" id="Phobius"/>
    </source>
</evidence>
<dbReference type="RefSeq" id="WP_154407577.1">
    <property type="nucleotide sequence ID" value="NZ_VUNR01000022.1"/>
</dbReference>
<evidence type="ECO:0000256" key="1">
    <source>
        <dbReference type="SAM" id="MobiDB-lite"/>
    </source>
</evidence>
<dbReference type="NCBIfam" id="NF012204">
    <property type="entry name" value="adhes_FxxPxG"/>
    <property type="match status" value="1"/>
</dbReference>
<dbReference type="GeneID" id="96779352"/>
<gene>
    <name evidence="3" type="ORF">FYJ84_10475</name>
</gene>
<dbReference type="AlphaFoldDB" id="A0A6I2UJP7"/>
<name>A0A6I2UJP7_9FIRM</name>
<evidence type="ECO:0000313" key="4">
    <source>
        <dbReference type="Proteomes" id="UP000433181"/>
    </source>
</evidence>
<comment type="caution">
    <text evidence="3">The sequence shown here is derived from an EMBL/GenBank/DDBJ whole genome shotgun (WGS) entry which is preliminary data.</text>
</comment>
<keyword evidence="2" id="KW-0812">Transmembrane</keyword>